<evidence type="ECO:0000259" key="1">
    <source>
        <dbReference type="Pfam" id="PF13204"/>
    </source>
</evidence>
<sequence>MTTDHAVERWAVYETSIHSSEAIGNPYRDVWLLAVFRNGDRVVKADGFYDGDGAYKIRFMPDSVGRWVFSTKSNIPSMDGIAGEFECMDPGSGNHGMVRTVSPDHFEYEDGTLYMPFGTTCYAWIHQSEALQDETLAVLKASPFNKIRMCVFPKRYTYNTAEPELFPFQGSKELGFDLERFEPRFFRKLERRIKQLGDMGIEADIILFHPYDKGHWGFDRMSAEDDDAYLRYVIARLSAYRNVWWSLANEYDFMREKRTEDWDRFFQIVQQHDPYQHLRSIHNGTKMYDPSSLHLYDHAKPWVDHVSLQHWDLTVTDAIRRQYNKPVVIDECCYEGDIPRRWGNITGEEMTHRFWEGMARGGYVGHGETYLHQDNIIWWSHGGQLHGTSPERIRFLRQILEDAPGKPVVLDTVKDVPAIGMEGGYYLLYFGVHRPAVFPMELPEGKEFTAEVIDTQSMTIERLKGTFSGACSIPLPGRPYLALRVRSLDSSAMNRQ</sequence>
<dbReference type="Pfam" id="PF13204">
    <property type="entry name" value="Apiosidase"/>
    <property type="match status" value="1"/>
</dbReference>
<protein>
    <recommendedName>
        <fullName evidence="6">DUF5060 domain-containing protein</fullName>
    </recommendedName>
</protein>
<feature type="domain" description="Apiosidase-like catalytic" evidence="1">
    <location>
        <begin position="105"/>
        <end position="374"/>
    </location>
</feature>
<dbReference type="Pfam" id="PF18310">
    <property type="entry name" value="DUF5605"/>
    <property type="match status" value="1"/>
</dbReference>
<dbReference type="RefSeq" id="WP_183578871.1">
    <property type="nucleotide sequence ID" value="NZ_JACHXJ010000001.1"/>
</dbReference>
<organism evidence="4 5">
    <name type="scientific">Paenibacillus rhizosphaerae</name>
    <dbReference type="NCBI Taxonomy" id="297318"/>
    <lineage>
        <taxon>Bacteria</taxon>
        <taxon>Bacillati</taxon>
        <taxon>Bacillota</taxon>
        <taxon>Bacilli</taxon>
        <taxon>Bacillales</taxon>
        <taxon>Paenibacillaceae</taxon>
        <taxon>Paenibacillus</taxon>
    </lineage>
</organism>
<dbReference type="Gene3D" id="2.60.40.10">
    <property type="entry name" value="Immunoglobulins"/>
    <property type="match status" value="1"/>
</dbReference>
<dbReference type="InterPro" id="IPR025277">
    <property type="entry name" value="Apiosidase-like_cat_dom"/>
</dbReference>
<feature type="domain" description="DUF5060" evidence="2">
    <location>
        <begin position="7"/>
        <end position="74"/>
    </location>
</feature>
<dbReference type="Gene3D" id="2.60.40.3950">
    <property type="match status" value="1"/>
</dbReference>
<evidence type="ECO:0000259" key="3">
    <source>
        <dbReference type="Pfam" id="PF18310"/>
    </source>
</evidence>
<evidence type="ECO:0000313" key="4">
    <source>
        <dbReference type="EMBL" id="MBB3126161.1"/>
    </source>
</evidence>
<dbReference type="InterPro" id="IPR032260">
    <property type="entry name" value="DUF5060"/>
</dbReference>
<evidence type="ECO:0000313" key="5">
    <source>
        <dbReference type="Proteomes" id="UP000517523"/>
    </source>
</evidence>
<dbReference type="InterPro" id="IPR041239">
    <property type="entry name" value="DUF5605"/>
</dbReference>
<dbReference type="Proteomes" id="UP000517523">
    <property type="component" value="Unassembled WGS sequence"/>
</dbReference>
<dbReference type="AlphaFoldDB" id="A0A839THJ0"/>
<evidence type="ECO:0000259" key="2">
    <source>
        <dbReference type="Pfam" id="PF16586"/>
    </source>
</evidence>
<name>A0A839THJ0_9BACL</name>
<accession>A0A839THJ0</accession>
<dbReference type="Gene3D" id="3.20.20.80">
    <property type="entry name" value="Glycosidases"/>
    <property type="match status" value="1"/>
</dbReference>
<dbReference type="EMBL" id="JACHXJ010000001">
    <property type="protein sequence ID" value="MBB3126161.1"/>
    <property type="molecule type" value="Genomic_DNA"/>
</dbReference>
<dbReference type="PANTHER" id="PTHR37836">
    <property type="entry name" value="LMO1036 PROTEIN"/>
    <property type="match status" value="1"/>
</dbReference>
<dbReference type="Pfam" id="PF16586">
    <property type="entry name" value="DUF5060"/>
    <property type="match status" value="1"/>
</dbReference>
<comment type="caution">
    <text evidence="4">The sequence shown here is derived from an EMBL/GenBank/DDBJ whole genome shotgun (WGS) entry which is preliminary data.</text>
</comment>
<dbReference type="PANTHER" id="PTHR37836:SF2">
    <property type="entry name" value="DUF4038 DOMAIN-CONTAINING PROTEIN"/>
    <property type="match status" value="1"/>
</dbReference>
<feature type="domain" description="DUF5605" evidence="3">
    <location>
        <begin position="415"/>
        <end position="486"/>
    </location>
</feature>
<gene>
    <name evidence="4" type="ORF">FHS19_000815</name>
</gene>
<dbReference type="SUPFAM" id="SSF51445">
    <property type="entry name" value="(Trans)glycosidases"/>
    <property type="match status" value="1"/>
</dbReference>
<proteinExistence type="predicted"/>
<evidence type="ECO:0008006" key="6">
    <source>
        <dbReference type="Google" id="ProtNLM"/>
    </source>
</evidence>
<dbReference type="InterPro" id="IPR017853">
    <property type="entry name" value="GH"/>
</dbReference>
<reference evidence="4 5" key="1">
    <citation type="submission" date="2020-08" db="EMBL/GenBank/DDBJ databases">
        <title>Genomic Encyclopedia of Type Strains, Phase III (KMG-III): the genomes of soil and plant-associated and newly described type strains.</title>
        <authorList>
            <person name="Whitman W."/>
        </authorList>
    </citation>
    <scope>NUCLEOTIDE SEQUENCE [LARGE SCALE GENOMIC DNA]</scope>
    <source>
        <strain evidence="4 5">CECT 5831</strain>
    </source>
</reference>
<dbReference type="InterPro" id="IPR013783">
    <property type="entry name" value="Ig-like_fold"/>
</dbReference>